<dbReference type="InParanoid" id="K1R9I4"/>
<proteinExistence type="predicted"/>
<dbReference type="EMBL" id="JH815762">
    <property type="protein sequence ID" value="EKC40334.1"/>
    <property type="molecule type" value="Genomic_DNA"/>
</dbReference>
<sequence>MDTGQTVNGGGPCRMVAPHSTTEVLCPEIPRRLKHQAAAPSKDEKDGLLYMWQGYHGDVEVVKFPALFGIPIRKVAIGTDHSVFLTLDGRLFSCGSNVHGQLGVITGDKDQAYDPVQVSGLSDVQIKDVACGCNHSAAVSRLGQVYCWGDSREFQCASTEKTVTVPQLVPVHRETSDHCQHGVPIEDQVDIVEVSCGKSHTVALSGAREVWVWGSGEGLGIKQKYTASPVLLERLVGRNVLGISCGFSHTLAVIERSILEDSYSPVKTRRSRASETNTHKILPKTCAKCNSEIYTYQETNDTCIINDEHLCKCDNESELADPGVGQRARCDSDVFESVEDSDQRKTKEKLGAPQINDEHHEEEDIWVKQETIPTSESAGNSFSEHQGMQKCPGSNRLSATKSVSFVNEEEARKYLAEQYEDKTEEEECPQQQDTPSTSTLGSLLSSVQMYPSDVISHISAVPQQMSSMTSKALSSITDKLGFSADNRPRDTTSESSGMGSQLFLAFDTSEEDLRSQGVEAPDPQGVEDPDPQALMETSFISDSGIEGNTNRLSLRTIEAKQENLSKKATIEATESLVTLETEVWSWGKNNKGQLGHGDEIDRERPEVVRMLIGTKVVKVCGGGFHSLALTADSKVYSWGLNASGQLARTDNTAKPCPIKLMDRCYAWDIAAGEKFSVFLMDRDGFQPEIHYVGKHPWQAGCVQYQQEKTTLPVFPAGVLLDLQLPCLRWRPLRGDFTAFSTVSSPLWSTLSKNQIGENSVDLTNRIRSMDNFLEANFFVRCEEIINEFKVLSISFADMLAIGGFDYLCKTGKQFFDSIDKELQTLLDGSKYSQKNKAEKLQVIFDRPFSHIKEYCRLTEKLVCNYEAETPENCLLSRVTLQWQTLKRTTSTDHRQAKNTKVFWEALNFPKLIDAVKIPTRRLVRGSRDHPLSLYGAGRMSTHDFFLFNDLFVHAQYSAFQTYPLETLWIETPENEKQRNLISLITPEETLVLSTADSNGKTEWLIALNSTINKVLSRQKSVTRRGSHDRLTPPDIRFANHQFIKHGVFKGATYSGYWLSGKLHGFGEMKWADGRKYVGHFKEGLQHGHGKLILKQNDGSERTQEGYWRDGLLHGLAKVRYSNGDLYEGAFKDGQRHGHGIYRQGQHASMAASVYIGEWVSDKKHGYGIMDDVMKGEKYMGMWQDDVRQGSGIVVTLDGMYFEGNFTNDKLTGFGLMMTYDNSCYEGEFAGITQLQGKGKLRMPNRDTIEGMFSGSWNEGLKISGVFKKAEYTDSKKTGHRLSQIFGTMAVPANQKWEGMFQQCINVFRVKGQDQLNTQKAWENVAVTLSKGKKNIREIHPK</sequence>
<dbReference type="SUPFAM" id="SSF82185">
    <property type="entry name" value="Histone H3 K4-specific methyltransferase SET7/9 N-terminal domain"/>
    <property type="match status" value="2"/>
</dbReference>
<evidence type="ECO:0000256" key="2">
    <source>
        <dbReference type="SAM" id="MobiDB-lite"/>
    </source>
</evidence>
<protein>
    <submittedName>
        <fullName evidence="4">Alsin</fullName>
    </submittedName>
</protein>
<dbReference type="InterPro" id="IPR057248">
    <property type="entry name" value="Alsin-like_PH"/>
</dbReference>
<dbReference type="PANTHER" id="PTHR46089">
    <property type="entry name" value="ALSIN HOMOLOG"/>
    <property type="match status" value="1"/>
</dbReference>
<feature type="region of interest" description="Disordered" evidence="2">
    <location>
        <begin position="419"/>
        <end position="440"/>
    </location>
</feature>
<dbReference type="GO" id="GO:0031267">
    <property type="term" value="F:small GTPase binding"/>
    <property type="evidence" value="ECO:0007669"/>
    <property type="project" value="TreeGrafter"/>
</dbReference>
<reference evidence="4" key="1">
    <citation type="journal article" date="2012" name="Nature">
        <title>The oyster genome reveals stress adaptation and complexity of shell formation.</title>
        <authorList>
            <person name="Zhang G."/>
            <person name="Fang X."/>
            <person name="Guo X."/>
            <person name="Li L."/>
            <person name="Luo R."/>
            <person name="Xu F."/>
            <person name="Yang P."/>
            <person name="Zhang L."/>
            <person name="Wang X."/>
            <person name="Qi H."/>
            <person name="Xiong Z."/>
            <person name="Que H."/>
            <person name="Xie Y."/>
            <person name="Holland P.W."/>
            <person name="Paps J."/>
            <person name="Zhu Y."/>
            <person name="Wu F."/>
            <person name="Chen Y."/>
            <person name="Wang J."/>
            <person name="Peng C."/>
            <person name="Meng J."/>
            <person name="Yang L."/>
            <person name="Liu J."/>
            <person name="Wen B."/>
            <person name="Zhang N."/>
            <person name="Huang Z."/>
            <person name="Zhu Q."/>
            <person name="Feng Y."/>
            <person name="Mount A."/>
            <person name="Hedgecock D."/>
            <person name="Xu Z."/>
            <person name="Liu Y."/>
            <person name="Domazet-Loso T."/>
            <person name="Du Y."/>
            <person name="Sun X."/>
            <person name="Zhang S."/>
            <person name="Liu B."/>
            <person name="Cheng P."/>
            <person name="Jiang X."/>
            <person name="Li J."/>
            <person name="Fan D."/>
            <person name="Wang W."/>
            <person name="Fu W."/>
            <person name="Wang T."/>
            <person name="Wang B."/>
            <person name="Zhang J."/>
            <person name="Peng Z."/>
            <person name="Li Y."/>
            <person name="Li N."/>
            <person name="Wang J."/>
            <person name="Chen M."/>
            <person name="He Y."/>
            <person name="Tan F."/>
            <person name="Song X."/>
            <person name="Zheng Q."/>
            <person name="Huang R."/>
            <person name="Yang H."/>
            <person name="Du X."/>
            <person name="Chen L."/>
            <person name="Yang M."/>
            <person name="Gaffney P.M."/>
            <person name="Wang S."/>
            <person name="Luo L."/>
            <person name="She Z."/>
            <person name="Ming Y."/>
            <person name="Huang W."/>
            <person name="Zhang S."/>
            <person name="Huang B."/>
            <person name="Zhang Y."/>
            <person name="Qu T."/>
            <person name="Ni P."/>
            <person name="Miao G."/>
            <person name="Wang J."/>
            <person name="Wang Q."/>
            <person name="Steinberg C.E."/>
            <person name="Wang H."/>
            <person name="Li N."/>
            <person name="Qian L."/>
            <person name="Zhang G."/>
            <person name="Li Y."/>
            <person name="Yang H."/>
            <person name="Liu X."/>
            <person name="Wang J."/>
            <person name="Yin Y."/>
            <person name="Wang J."/>
        </authorList>
    </citation>
    <scope>NUCLEOTIDE SEQUENCE [LARGE SCALE GENOMIC DNA]</scope>
    <source>
        <strain evidence="4">05x7-T-G4-1.051#20</strain>
    </source>
</reference>
<gene>
    <name evidence="4" type="ORF">CGI_10012236</name>
</gene>
<dbReference type="InterPro" id="IPR051984">
    <property type="entry name" value="Alsin"/>
</dbReference>
<dbReference type="Gene3D" id="2.30.29.30">
    <property type="entry name" value="Pleckstrin-homology domain (PH domain)/Phosphotyrosine-binding domain (PTB)"/>
    <property type="match status" value="1"/>
</dbReference>
<name>K1R9I4_MAGGI</name>
<dbReference type="PROSITE" id="PS00626">
    <property type="entry name" value="RCC1_2"/>
    <property type="match status" value="4"/>
</dbReference>
<dbReference type="Pfam" id="PF25383">
    <property type="entry name" value="PH_alsin"/>
    <property type="match status" value="1"/>
</dbReference>
<dbReference type="Pfam" id="PF25389">
    <property type="entry name" value="DH_ALS2"/>
    <property type="match status" value="1"/>
</dbReference>
<evidence type="ECO:0000259" key="3">
    <source>
        <dbReference type="Pfam" id="PF25383"/>
    </source>
</evidence>
<dbReference type="SMART" id="SM00698">
    <property type="entry name" value="MORN"/>
    <property type="match status" value="6"/>
</dbReference>
<evidence type="ECO:0000313" key="4">
    <source>
        <dbReference type="EMBL" id="EKC40334.1"/>
    </source>
</evidence>
<dbReference type="Pfam" id="PF02493">
    <property type="entry name" value="MORN"/>
    <property type="match status" value="7"/>
</dbReference>
<dbReference type="PRINTS" id="PR00633">
    <property type="entry name" value="RCCNDNSATION"/>
</dbReference>
<dbReference type="Gene3D" id="2.20.110.10">
    <property type="entry name" value="Histone H3 K4-specific methyltransferase SET7/9 N-terminal domain"/>
    <property type="match status" value="3"/>
</dbReference>
<feature type="compositionally biased region" description="Polar residues" evidence="2">
    <location>
        <begin position="375"/>
        <end position="386"/>
    </location>
</feature>
<dbReference type="InterPro" id="IPR000408">
    <property type="entry name" value="Reg_chr_condens"/>
</dbReference>
<feature type="domain" description="Alsin-like PH-like" evidence="3">
    <location>
        <begin position="913"/>
        <end position="1017"/>
    </location>
</feature>
<feature type="region of interest" description="Disordered" evidence="2">
    <location>
        <begin position="375"/>
        <end position="396"/>
    </location>
</feature>
<organism evidence="4">
    <name type="scientific">Magallana gigas</name>
    <name type="common">Pacific oyster</name>
    <name type="synonym">Crassostrea gigas</name>
    <dbReference type="NCBI Taxonomy" id="29159"/>
    <lineage>
        <taxon>Eukaryota</taxon>
        <taxon>Metazoa</taxon>
        <taxon>Spiralia</taxon>
        <taxon>Lophotrochozoa</taxon>
        <taxon>Mollusca</taxon>
        <taxon>Bivalvia</taxon>
        <taxon>Autobranchia</taxon>
        <taxon>Pteriomorphia</taxon>
        <taxon>Ostreida</taxon>
        <taxon>Ostreoidea</taxon>
        <taxon>Ostreidae</taxon>
        <taxon>Magallana</taxon>
    </lineage>
</organism>
<dbReference type="InterPro" id="IPR009091">
    <property type="entry name" value="RCC1/BLIP-II"/>
</dbReference>
<evidence type="ECO:0000256" key="1">
    <source>
        <dbReference type="ARBA" id="ARBA00022737"/>
    </source>
</evidence>
<dbReference type="FunCoup" id="K1R9I4">
    <property type="interactions" value="261"/>
</dbReference>
<dbReference type="SUPFAM" id="SSF50729">
    <property type="entry name" value="PH domain-like"/>
    <property type="match status" value="1"/>
</dbReference>
<dbReference type="HOGENOM" id="CLU_003333_0_0_1"/>
<dbReference type="Pfam" id="PF00415">
    <property type="entry name" value="RCC1"/>
    <property type="match status" value="4"/>
</dbReference>
<dbReference type="SUPFAM" id="SSF50985">
    <property type="entry name" value="RCC1/BLIP-II"/>
    <property type="match status" value="2"/>
</dbReference>
<dbReference type="InterPro" id="IPR011993">
    <property type="entry name" value="PH-like_dom_sf"/>
</dbReference>
<dbReference type="PANTHER" id="PTHR46089:SF2">
    <property type="entry name" value="ALSIN HOMOLOG"/>
    <property type="match status" value="1"/>
</dbReference>
<dbReference type="PROSITE" id="PS50012">
    <property type="entry name" value="RCC1_3"/>
    <property type="match status" value="5"/>
</dbReference>
<accession>K1R9I4</accession>
<feature type="region of interest" description="Disordered" evidence="2">
    <location>
        <begin position="510"/>
        <end position="530"/>
    </location>
</feature>
<dbReference type="InterPro" id="IPR003409">
    <property type="entry name" value="MORN"/>
</dbReference>
<dbReference type="GO" id="GO:0005737">
    <property type="term" value="C:cytoplasm"/>
    <property type="evidence" value="ECO:0007669"/>
    <property type="project" value="TreeGrafter"/>
</dbReference>
<dbReference type="GO" id="GO:0005085">
    <property type="term" value="F:guanyl-nucleotide exchange factor activity"/>
    <property type="evidence" value="ECO:0007669"/>
    <property type="project" value="UniProtKB-KW"/>
</dbReference>
<keyword evidence="1" id="KW-0677">Repeat</keyword>
<dbReference type="GO" id="GO:0016197">
    <property type="term" value="P:endosomal transport"/>
    <property type="evidence" value="ECO:0007669"/>
    <property type="project" value="TreeGrafter"/>
</dbReference>
<dbReference type="Gene3D" id="2.130.10.30">
    <property type="entry name" value="Regulator of chromosome condensation 1/beta-lactamase-inhibitor protein II"/>
    <property type="match status" value="2"/>
</dbReference>